<feature type="region of interest" description="Disordered" evidence="2">
    <location>
        <begin position="154"/>
        <end position="190"/>
    </location>
</feature>
<dbReference type="SUPFAM" id="SSF57997">
    <property type="entry name" value="Tropomyosin"/>
    <property type="match status" value="1"/>
</dbReference>
<reference evidence="5" key="1">
    <citation type="journal article" date="2020" name="Mol. Plant Microbe Interact.">
        <title>Genome Sequence of the Biocontrol Agent Coniothyrium minitans strain Conio (IMI 134523).</title>
        <authorList>
            <person name="Patel D."/>
            <person name="Shittu T.A."/>
            <person name="Baroncelli R."/>
            <person name="Muthumeenakshi S."/>
            <person name="Osborne T.H."/>
            <person name="Janganan T.K."/>
            <person name="Sreenivasaprasad S."/>
        </authorList>
    </citation>
    <scope>NUCLEOTIDE SEQUENCE</scope>
    <source>
        <strain evidence="5">Conio</strain>
    </source>
</reference>
<keyword evidence="1" id="KW-0175">Coiled coil</keyword>
<dbReference type="Proteomes" id="UP000756921">
    <property type="component" value="Unassembled WGS sequence"/>
</dbReference>
<evidence type="ECO:0000313" key="6">
    <source>
        <dbReference type="Proteomes" id="UP000756921"/>
    </source>
</evidence>
<evidence type="ECO:0000313" key="5">
    <source>
        <dbReference type="EMBL" id="KAF9741545.1"/>
    </source>
</evidence>
<dbReference type="Pfam" id="PF25078">
    <property type="entry name" value="DUF7801"/>
    <property type="match status" value="1"/>
</dbReference>
<feature type="compositionally biased region" description="Basic and acidic residues" evidence="2">
    <location>
        <begin position="260"/>
        <end position="275"/>
    </location>
</feature>
<name>A0A9P6GVY1_9PLEO</name>
<sequence length="1032" mass="116110">MANLKDGLRTQYPYGGLSPRPMYDFPSPTSNYPSGMPATSPSFFPMAYSISPRFGGSAFIPPADVFGEPRNGSTNDNQAYTPRAFKNRGSGALGSDPVAMHLLVETAMIDSQNFDLLSVEEVDALKQEQRGLDGRLSTVRKRLESETKIRDAARSLTRLNSLEEKGHRRGLSSRSSPPTKDTSTRGLEELDASNKKVDDLTRELLEVESRMRLIDMQLLMHTAAVLQLTHNGPRKRKQNADMANGGDGRPDSPASIYTYENERGFGGREDGFDERSLYRSPENLDSLMNALQNGTHHQSPSADEQNQSLSTMGKRLEELNDRLRGLIIEANPERNERYSRPPQSGATPDASALERQLDFLDQGLRDISAEQTALKTSTGPKQEVEQRLQGINIQMYAMLNTSDSNVPPPAAVSGNGLQEQLEYLEDSFFSIERLQYALNDQLDELRADATTKEGVEQYESTLTRLWQMIQKGEEEARERKRERRRLLAEDLDNTEELSPDESDTGAETFSLMAFDSKIQTIFRRAMSLKDKQSILVRQIKQQRELNSKSDAQREEQVNRLNEQVLSARSEKNTMEAELERAISQLSSFDESKVQNDSRALRDAEERNAALETQIREVQERSTAFEDEVRNAEERSMAYESQIRESQERSAAFEAQVRDAEQRSAAFEAQFHDAEERSTAYESQIREIQERSTAYESQIRESQERSTAFEAQVRDVEQRSTAYEAQIRDAQERSLGYETQIREAQERTLVLEEQLRQAQEHSRAEGATIQAELAQSTSKIDEATAALVVATTQKEAAESRAKDAAATLSAKEEELRDLEGEVVRLTTELAFAKAELDGAYGTRAERAAESGSSVKKEIDEVAARNASLLAEIMALQKLSEAASQSEQEARDNERNVKAELAVMATEYEDLTRDAIQNEKDRDTLEASIDRLRDEKEALELELSDERVRWLGIRSPSVAAGATMAPEHNATSIRMLREDFRKMMRDRTAEALRALRSEQEERRKLEATVRQLRKESSLPKSNLSKSLTPASASG</sequence>
<dbReference type="Gene3D" id="1.10.287.1490">
    <property type="match status" value="1"/>
</dbReference>
<comment type="caution">
    <text evidence="5">The sequence shown here is derived from an EMBL/GenBank/DDBJ whole genome shotgun (WGS) entry which is preliminary data.</text>
</comment>
<proteinExistence type="predicted"/>
<feature type="region of interest" description="Disordered" evidence="2">
    <location>
        <begin position="330"/>
        <end position="350"/>
    </location>
</feature>
<feature type="compositionally biased region" description="Polar residues" evidence="2">
    <location>
        <begin position="172"/>
        <end position="181"/>
    </location>
</feature>
<evidence type="ECO:0000256" key="2">
    <source>
        <dbReference type="SAM" id="MobiDB-lite"/>
    </source>
</evidence>
<feature type="domain" description="DUF7801" evidence="4">
    <location>
        <begin position="800"/>
        <end position="950"/>
    </location>
</feature>
<dbReference type="InterPro" id="IPR029191">
    <property type="entry name" value="Uds1"/>
</dbReference>
<evidence type="ECO:0000259" key="3">
    <source>
        <dbReference type="Pfam" id="PF15456"/>
    </source>
</evidence>
<evidence type="ECO:0000256" key="1">
    <source>
        <dbReference type="SAM" id="Coils"/>
    </source>
</evidence>
<evidence type="ECO:0000259" key="4">
    <source>
        <dbReference type="Pfam" id="PF25078"/>
    </source>
</evidence>
<keyword evidence="6" id="KW-1185">Reference proteome</keyword>
<feature type="compositionally biased region" description="Basic and acidic residues" evidence="2">
    <location>
        <begin position="998"/>
        <end position="1015"/>
    </location>
</feature>
<dbReference type="Pfam" id="PF15456">
    <property type="entry name" value="Uds1"/>
    <property type="match status" value="1"/>
</dbReference>
<protein>
    <submittedName>
        <fullName evidence="5">Involucrin repeat protein</fullName>
    </submittedName>
</protein>
<feature type="region of interest" description="Disordered" evidence="2">
    <location>
        <begin position="998"/>
        <end position="1032"/>
    </location>
</feature>
<feature type="coiled-coil region" evidence="1">
    <location>
        <begin position="469"/>
        <end position="497"/>
    </location>
</feature>
<feature type="compositionally biased region" description="Low complexity" evidence="2">
    <location>
        <begin position="1016"/>
        <end position="1025"/>
    </location>
</feature>
<dbReference type="OrthoDB" id="5569911at2759"/>
<dbReference type="InterPro" id="IPR056703">
    <property type="entry name" value="DUF7801"/>
</dbReference>
<dbReference type="EMBL" id="WJXW01000001">
    <property type="protein sequence ID" value="KAF9741545.1"/>
    <property type="molecule type" value="Genomic_DNA"/>
</dbReference>
<feature type="coiled-coil region" evidence="1">
    <location>
        <begin position="557"/>
        <end position="947"/>
    </location>
</feature>
<accession>A0A9P6GVY1</accession>
<feature type="domain" description="Up-regulated during septation protein 1" evidence="3">
    <location>
        <begin position="100"/>
        <end position="229"/>
    </location>
</feature>
<gene>
    <name evidence="5" type="ORF">PMIN01_01084</name>
</gene>
<dbReference type="AlphaFoldDB" id="A0A9P6GVY1"/>
<feature type="region of interest" description="Disordered" evidence="2">
    <location>
        <begin position="229"/>
        <end position="275"/>
    </location>
</feature>
<organism evidence="5 6">
    <name type="scientific">Paraphaeosphaeria minitans</name>
    <dbReference type="NCBI Taxonomy" id="565426"/>
    <lineage>
        <taxon>Eukaryota</taxon>
        <taxon>Fungi</taxon>
        <taxon>Dikarya</taxon>
        <taxon>Ascomycota</taxon>
        <taxon>Pezizomycotina</taxon>
        <taxon>Dothideomycetes</taxon>
        <taxon>Pleosporomycetidae</taxon>
        <taxon>Pleosporales</taxon>
        <taxon>Massarineae</taxon>
        <taxon>Didymosphaeriaceae</taxon>
        <taxon>Paraphaeosphaeria</taxon>
    </lineage>
</organism>